<dbReference type="Proteomes" id="UP001556692">
    <property type="component" value="Unassembled WGS sequence"/>
</dbReference>
<dbReference type="RefSeq" id="WP_367955019.1">
    <property type="nucleotide sequence ID" value="NZ_JBDPGJ010000003.1"/>
</dbReference>
<evidence type="ECO:0000313" key="2">
    <source>
        <dbReference type="Proteomes" id="UP001556692"/>
    </source>
</evidence>
<reference evidence="1 2" key="1">
    <citation type="submission" date="2024-05" db="EMBL/GenBank/DDBJ databases">
        <authorList>
            <person name="Jiang F."/>
        </authorList>
    </citation>
    <scope>NUCLEOTIDE SEQUENCE [LARGE SCALE GENOMIC DNA]</scope>
    <source>
        <strain evidence="1 2">LZ166</strain>
    </source>
</reference>
<sequence>MADVSKMPFLENSMIVAAHADDEILWFNSIAADVGQVIVVYCDFWAHPELGSARIAAFAEYPRENVVCLKIDESGAAGCANWASPQLTDYGMALGVEANRRALMRLAKKSLSMVAAYDRDRIAGESVLSAYRRNFDAICDALRPKLRPEMNVFTHNPWGEYGHEEHIQVFRVLDKLRGEIGFRLWISNYCTDRAMPLAQRYFRSEPAEYVRLPCNKAFAEQVASVYKKHGCWTWADDWVWFDDECFMEAPREHSRDEPHRHLFPLNFFSIGDFAQRKGWLPFAVTATAASVALAATMAD</sequence>
<evidence type="ECO:0008006" key="3">
    <source>
        <dbReference type="Google" id="ProtNLM"/>
    </source>
</evidence>
<comment type="caution">
    <text evidence="1">The sequence shown here is derived from an EMBL/GenBank/DDBJ whole genome shotgun (WGS) entry which is preliminary data.</text>
</comment>
<dbReference type="InterPro" id="IPR024078">
    <property type="entry name" value="LmbE-like_dom_sf"/>
</dbReference>
<evidence type="ECO:0000313" key="1">
    <source>
        <dbReference type="EMBL" id="MEX0407151.1"/>
    </source>
</evidence>
<dbReference type="SUPFAM" id="SSF102588">
    <property type="entry name" value="LmbE-like"/>
    <property type="match status" value="1"/>
</dbReference>
<organism evidence="1 2">
    <name type="scientific">Aquibium pacificus</name>
    <dbReference type="NCBI Taxonomy" id="3153579"/>
    <lineage>
        <taxon>Bacteria</taxon>
        <taxon>Pseudomonadati</taxon>
        <taxon>Pseudomonadota</taxon>
        <taxon>Alphaproteobacteria</taxon>
        <taxon>Hyphomicrobiales</taxon>
        <taxon>Phyllobacteriaceae</taxon>
        <taxon>Aquibium</taxon>
    </lineage>
</organism>
<name>A0ABV3SKX0_9HYPH</name>
<protein>
    <recommendedName>
        <fullName evidence="3">GlcNAc-PI de-N-acetylase</fullName>
    </recommendedName>
</protein>
<dbReference type="Gene3D" id="3.40.50.10320">
    <property type="entry name" value="LmbE-like"/>
    <property type="match status" value="1"/>
</dbReference>
<accession>A0ABV3SKX0</accession>
<proteinExistence type="predicted"/>
<keyword evidence="2" id="KW-1185">Reference proteome</keyword>
<dbReference type="EMBL" id="JBDPGJ010000003">
    <property type="protein sequence ID" value="MEX0407151.1"/>
    <property type="molecule type" value="Genomic_DNA"/>
</dbReference>
<gene>
    <name evidence="1" type="ORF">ABGN05_15910</name>
</gene>